<evidence type="ECO:0000313" key="2">
    <source>
        <dbReference type="Proteomes" id="UP001415857"/>
    </source>
</evidence>
<keyword evidence="2" id="KW-1185">Reference proteome</keyword>
<organism evidence="1 2">
    <name type="scientific">Liquidambar formosana</name>
    <name type="common">Formosan gum</name>
    <dbReference type="NCBI Taxonomy" id="63359"/>
    <lineage>
        <taxon>Eukaryota</taxon>
        <taxon>Viridiplantae</taxon>
        <taxon>Streptophyta</taxon>
        <taxon>Embryophyta</taxon>
        <taxon>Tracheophyta</taxon>
        <taxon>Spermatophyta</taxon>
        <taxon>Magnoliopsida</taxon>
        <taxon>eudicotyledons</taxon>
        <taxon>Gunneridae</taxon>
        <taxon>Pentapetalae</taxon>
        <taxon>Saxifragales</taxon>
        <taxon>Altingiaceae</taxon>
        <taxon>Liquidambar</taxon>
    </lineage>
</organism>
<dbReference type="AlphaFoldDB" id="A0AAP0R826"/>
<dbReference type="EMBL" id="JBBPBK010000013">
    <property type="protein sequence ID" value="KAK9271799.1"/>
    <property type="molecule type" value="Genomic_DNA"/>
</dbReference>
<evidence type="ECO:0000313" key="1">
    <source>
        <dbReference type="EMBL" id="KAK9271799.1"/>
    </source>
</evidence>
<sequence>MQISHISSDEQLREFWVKRADVNDNCLWLPLFNGNALRVAFGWKLVYLMNYNWDEFSIRLCLFLGKN</sequence>
<comment type="caution">
    <text evidence="1">The sequence shown here is derived from an EMBL/GenBank/DDBJ whole genome shotgun (WGS) entry which is preliminary data.</text>
</comment>
<reference evidence="1 2" key="1">
    <citation type="journal article" date="2024" name="Plant J.">
        <title>Genome sequences and population genomics reveal climatic adaptation and genomic divergence between two closely related sweetgum species.</title>
        <authorList>
            <person name="Xu W.Q."/>
            <person name="Ren C.Q."/>
            <person name="Zhang X.Y."/>
            <person name="Comes H.P."/>
            <person name="Liu X.H."/>
            <person name="Li Y.G."/>
            <person name="Kettle C.J."/>
            <person name="Jalonen R."/>
            <person name="Gaisberger H."/>
            <person name="Ma Y.Z."/>
            <person name="Qiu Y.X."/>
        </authorList>
    </citation>
    <scope>NUCLEOTIDE SEQUENCE [LARGE SCALE GENOMIC DNA]</scope>
    <source>
        <strain evidence="1">Hangzhou</strain>
    </source>
</reference>
<dbReference type="Proteomes" id="UP001415857">
    <property type="component" value="Unassembled WGS sequence"/>
</dbReference>
<name>A0AAP0R826_LIQFO</name>
<protein>
    <submittedName>
        <fullName evidence="1">Uncharacterized protein</fullName>
    </submittedName>
</protein>
<proteinExistence type="predicted"/>
<accession>A0AAP0R826</accession>
<gene>
    <name evidence="1" type="ORF">L1049_002163</name>
</gene>